<keyword evidence="4" id="KW-0472">Membrane</keyword>
<organism evidence="7 8">
    <name type="scientific">Cellulomonas triticagri</name>
    <dbReference type="NCBI Taxonomy" id="2483352"/>
    <lineage>
        <taxon>Bacteria</taxon>
        <taxon>Bacillati</taxon>
        <taxon>Actinomycetota</taxon>
        <taxon>Actinomycetes</taxon>
        <taxon>Micrococcales</taxon>
        <taxon>Cellulomonadaceae</taxon>
        <taxon>Cellulomonas</taxon>
    </lineage>
</organism>
<dbReference type="GO" id="GO:0043190">
    <property type="term" value="C:ATP-binding cassette (ABC) transporter complex"/>
    <property type="evidence" value="ECO:0007669"/>
    <property type="project" value="InterPro"/>
</dbReference>
<feature type="chain" id="PRO_5018128035" evidence="5">
    <location>
        <begin position="34"/>
        <end position="299"/>
    </location>
</feature>
<evidence type="ECO:0000313" key="8">
    <source>
        <dbReference type="Proteomes" id="UP000269289"/>
    </source>
</evidence>
<dbReference type="GO" id="GO:0015226">
    <property type="term" value="F:carnitine transmembrane transporter activity"/>
    <property type="evidence" value="ECO:0007669"/>
    <property type="project" value="TreeGrafter"/>
</dbReference>
<dbReference type="PANTHER" id="PTHR47737">
    <property type="entry name" value="GLYCINE BETAINE/PROLINE BETAINE TRANSPORT SYSTEM PERMEASE PROTEIN PROW"/>
    <property type="match status" value="1"/>
</dbReference>
<accession>A0A3M2JTH6</accession>
<dbReference type="CDD" id="cd13639">
    <property type="entry name" value="PBP2_OpuAC_like"/>
    <property type="match status" value="1"/>
</dbReference>
<dbReference type="Gene3D" id="3.40.190.10">
    <property type="entry name" value="Periplasmic binding protein-like II"/>
    <property type="match status" value="1"/>
</dbReference>
<name>A0A3M2JTH6_9CELL</name>
<dbReference type="Gene3D" id="3.40.190.100">
    <property type="entry name" value="Glycine betaine-binding periplasmic protein, domain 2"/>
    <property type="match status" value="1"/>
</dbReference>
<evidence type="ECO:0000259" key="6">
    <source>
        <dbReference type="Pfam" id="PF04069"/>
    </source>
</evidence>
<dbReference type="SUPFAM" id="SSF53850">
    <property type="entry name" value="Periplasmic binding protein-like II"/>
    <property type="match status" value="1"/>
</dbReference>
<evidence type="ECO:0000256" key="4">
    <source>
        <dbReference type="ARBA" id="ARBA00023136"/>
    </source>
</evidence>
<dbReference type="PROSITE" id="PS51257">
    <property type="entry name" value="PROKAR_LIPOPROTEIN"/>
    <property type="match status" value="1"/>
</dbReference>
<dbReference type="InterPro" id="IPR007210">
    <property type="entry name" value="ABC_Gly_betaine_transp_sub-bd"/>
</dbReference>
<dbReference type="PANTHER" id="PTHR47737:SF1">
    <property type="entry name" value="GLYCINE BETAINE_PROLINE BETAINE TRANSPORT SYSTEM PERMEASE PROTEIN PROW"/>
    <property type="match status" value="1"/>
</dbReference>
<keyword evidence="2" id="KW-0813">Transport</keyword>
<dbReference type="GO" id="GO:0005275">
    <property type="term" value="F:amine transmembrane transporter activity"/>
    <property type="evidence" value="ECO:0007669"/>
    <property type="project" value="TreeGrafter"/>
</dbReference>
<reference evidence="7 8" key="1">
    <citation type="submission" date="2018-10" db="EMBL/GenBank/DDBJ databases">
        <title>Isolation, diversity and antifungal activity of actinobacteria from wheat.</title>
        <authorList>
            <person name="Han C."/>
        </authorList>
    </citation>
    <scope>NUCLEOTIDE SEQUENCE [LARGE SCALE GENOMIC DNA]</scope>
    <source>
        <strain evidence="7 8">NEAU-YY56</strain>
    </source>
</reference>
<keyword evidence="5" id="KW-0732">Signal</keyword>
<evidence type="ECO:0000256" key="2">
    <source>
        <dbReference type="ARBA" id="ARBA00022448"/>
    </source>
</evidence>
<evidence type="ECO:0000256" key="1">
    <source>
        <dbReference type="ARBA" id="ARBA00004236"/>
    </source>
</evidence>
<gene>
    <name evidence="7" type="ORF">EBM89_01635</name>
</gene>
<comment type="caution">
    <text evidence="7">The sequence shown here is derived from an EMBL/GenBank/DDBJ whole genome shotgun (WGS) entry which is preliminary data.</text>
</comment>
<dbReference type="Proteomes" id="UP000269289">
    <property type="component" value="Unassembled WGS sequence"/>
</dbReference>
<evidence type="ECO:0000256" key="5">
    <source>
        <dbReference type="SAM" id="SignalP"/>
    </source>
</evidence>
<evidence type="ECO:0000256" key="3">
    <source>
        <dbReference type="ARBA" id="ARBA00022475"/>
    </source>
</evidence>
<dbReference type="GO" id="GO:0031460">
    <property type="term" value="P:glycine betaine transport"/>
    <property type="evidence" value="ECO:0007669"/>
    <property type="project" value="TreeGrafter"/>
</dbReference>
<keyword evidence="3" id="KW-1003">Cell membrane</keyword>
<dbReference type="OrthoDB" id="9787902at2"/>
<dbReference type="RefSeq" id="WP_122147718.1">
    <property type="nucleotide sequence ID" value="NZ_RFFI01000005.1"/>
</dbReference>
<sequence length="299" mass="31905">MTARHPRSRRLAAAAGISAVALALGACSSAAGAADGEESREITIAAVPGWDDGNAVTELWHAVLEDEGYDVTIEYVDIATTFLGLSAGDYDLYLGSWLPVTHEDYLAQFGDDIETVGVWNSDARNVIAVNADAPVDSLADLAAHADAFGNRIVGTEAGAGLTRLTQDEVIPTYGLEGMEFITSSSAAMLAELDGAMVSGEDIAVTLWQPHWAYGEYDLKNLEDPEGAFGDAEEITILARTGLAEDLPEVQGWLSDFTMDLDRLSGLQAALFVDNPSGEYEERIATWIEGNRDWVDGLTA</sequence>
<proteinExistence type="predicted"/>
<dbReference type="EMBL" id="RFFI01000005">
    <property type="protein sequence ID" value="RMI14055.1"/>
    <property type="molecule type" value="Genomic_DNA"/>
</dbReference>
<dbReference type="Pfam" id="PF04069">
    <property type="entry name" value="OpuAC"/>
    <property type="match status" value="1"/>
</dbReference>
<dbReference type="AlphaFoldDB" id="A0A3M2JTH6"/>
<feature type="domain" description="ABC-type glycine betaine transport system substrate-binding" evidence="6">
    <location>
        <begin position="41"/>
        <end position="276"/>
    </location>
</feature>
<feature type="signal peptide" evidence="5">
    <location>
        <begin position="1"/>
        <end position="33"/>
    </location>
</feature>
<protein>
    <submittedName>
        <fullName evidence="7">Glycine betaine ABC transporter substrate-binding protein</fullName>
    </submittedName>
</protein>
<evidence type="ECO:0000313" key="7">
    <source>
        <dbReference type="EMBL" id="RMI14055.1"/>
    </source>
</evidence>
<comment type="subcellular location">
    <subcellularLocation>
        <location evidence="1">Cell membrane</location>
    </subcellularLocation>
</comment>
<dbReference type="GO" id="GO:0015871">
    <property type="term" value="P:choline transport"/>
    <property type="evidence" value="ECO:0007669"/>
    <property type="project" value="TreeGrafter"/>
</dbReference>
<keyword evidence="8" id="KW-1185">Reference proteome</keyword>